<proteinExistence type="predicted"/>
<dbReference type="Gene3D" id="3.90.1200.10">
    <property type="match status" value="1"/>
</dbReference>
<name>A0ABN5DUX2_9BACT</name>
<feature type="domain" description="Aminoglycoside phosphotransferase" evidence="1">
    <location>
        <begin position="63"/>
        <end position="185"/>
    </location>
</feature>
<reference evidence="2" key="1">
    <citation type="submission" date="2017-10" db="EMBL/GenBank/DDBJ databases">
        <title>Genome-wide analysis of the first isolated strain mycoplasma dispar GS01.</title>
        <authorList>
            <person name="Hao H."/>
            <person name="Chen S."/>
            <person name="Zhao P."/>
            <person name="Chu Y."/>
            <person name="Liu Y."/>
        </authorList>
    </citation>
    <scope>NUCLEOTIDE SEQUENCE [LARGE SCALE GENOMIC DNA]</scope>
    <source>
        <strain evidence="2">GS01</strain>
    </source>
</reference>
<evidence type="ECO:0000313" key="3">
    <source>
        <dbReference type="Proteomes" id="UP000224629"/>
    </source>
</evidence>
<protein>
    <recommendedName>
        <fullName evidence="1">Aminoglycoside phosphotransferase domain-containing protein</fullName>
    </recommendedName>
</protein>
<dbReference type="EMBL" id="CP024161">
    <property type="protein sequence ID" value="ATP60030.1"/>
    <property type="molecule type" value="Genomic_DNA"/>
</dbReference>
<organism evidence="2 3">
    <name type="scientific">Mesomycoplasma dispar</name>
    <dbReference type="NCBI Taxonomy" id="86660"/>
    <lineage>
        <taxon>Bacteria</taxon>
        <taxon>Bacillati</taxon>
        <taxon>Mycoplasmatota</taxon>
        <taxon>Mycoplasmoidales</taxon>
        <taxon>Metamycoplasmataceae</taxon>
        <taxon>Mesomycoplasma</taxon>
    </lineage>
</organism>
<dbReference type="InterPro" id="IPR002575">
    <property type="entry name" value="Aminoglycoside_PTrfase"/>
</dbReference>
<keyword evidence="3" id="KW-1185">Reference proteome</keyword>
<dbReference type="PANTHER" id="PTHR40086:SF1">
    <property type="entry name" value="CELL CYCLE REGULATOR CCRZ"/>
    <property type="match status" value="1"/>
</dbReference>
<evidence type="ECO:0000259" key="1">
    <source>
        <dbReference type="Pfam" id="PF01636"/>
    </source>
</evidence>
<dbReference type="InterPro" id="IPR052077">
    <property type="entry name" value="CcrZ_PhaseVar_Mediator"/>
</dbReference>
<dbReference type="SUPFAM" id="SSF56112">
    <property type="entry name" value="Protein kinase-like (PK-like)"/>
    <property type="match status" value="1"/>
</dbReference>
<gene>
    <name evidence="2" type="ORF">CSW10_00155</name>
</gene>
<dbReference type="InterPro" id="IPR011009">
    <property type="entry name" value="Kinase-like_dom_sf"/>
</dbReference>
<dbReference type="PANTHER" id="PTHR40086">
    <property type="entry name" value="PHOSPHOTRANSFERASE YTMP-RELATED"/>
    <property type="match status" value="1"/>
</dbReference>
<evidence type="ECO:0000313" key="2">
    <source>
        <dbReference type="EMBL" id="ATP60030.1"/>
    </source>
</evidence>
<accession>A0ABN5DUX2</accession>
<dbReference type="Pfam" id="PF01636">
    <property type="entry name" value="APH"/>
    <property type="match status" value="1"/>
</dbReference>
<dbReference type="Proteomes" id="UP000224629">
    <property type="component" value="Chromosome"/>
</dbReference>
<sequence>MNLKKFNKISNMKKISIGFTNESFRDGPKFVQKKIHNGMNHEIDYKILSNFKFVPKLIFDSKELIIWEWIDGSEVELTPESLQKIAIQLKEVHDSELDFPPSNHNFRVECYLKTLSEKGIKNRIISKYYDFIKEILQKMDKSKPLHNDLWLMNMVEKDHKIYFLDWEYASKGDIHFDLAYFIESARLDDKNERIFLDFYGKTNYKDILVQRIFVLYLIILWVNAQETKYFDDEPYMEKLENLYSQFLLWKE</sequence>